<gene>
    <name evidence="1" type="ORF">PVAP13_6KG214306</name>
</gene>
<keyword evidence="2" id="KW-1185">Reference proteome</keyword>
<sequence>MLTSSEVVYIVSDPLLIDNDKINPTCNLLRARWSRSIVAHAWPALTPCMGNWRSSGRSLRMDTVVTFF</sequence>
<evidence type="ECO:0000313" key="1">
    <source>
        <dbReference type="EMBL" id="KAG2583424.1"/>
    </source>
</evidence>
<proteinExistence type="predicted"/>
<dbReference type="AlphaFoldDB" id="A0A8T0RD69"/>
<protein>
    <submittedName>
        <fullName evidence="1">Uncharacterized protein</fullName>
    </submittedName>
</protein>
<organism evidence="1 2">
    <name type="scientific">Panicum virgatum</name>
    <name type="common">Blackwell switchgrass</name>
    <dbReference type="NCBI Taxonomy" id="38727"/>
    <lineage>
        <taxon>Eukaryota</taxon>
        <taxon>Viridiplantae</taxon>
        <taxon>Streptophyta</taxon>
        <taxon>Embryophyta</taxon>
        <taxon>Tracheophyta</taxon>
        <taxon>Spermatophyta</taxon>
        <taxon>Magnoliopsida</taxon>
        <taxon>Liliopsida</taxon>
        <taxon>Poales</taxon>
        <taxon>Poaceae</taxon>
        <taxon>PACMAD clade</taxon>
        <taxon>Panicoideae</taxon>
        <taxon>Panicodae</taxon>
        <taxon>Paniceae</taxon>
        <taxon>Panicinae</taxon>
        <taxon>Panicum</taxon>
        <taxon>Panicum sect. Hiantes</taxon>
    </lineage>
</organism>
<reference evidence="1" key="1">
    <citation type="submission" date="2020-05" db="EMBL/GenBank/DDBJ databases">
        <title>WGS assembly of Panicum virgatum.</title>
        <authorList>
            <person name="Lovell J.T."/>
            <person name="Jenkins J."/>
            <person name="Shu S."/>
            <person name="Juenger T.E."/>
            <person name="Schmutz J."/>
        </authorList>
    </citation>
    <scope>NUCLEOTIDE SEQUENCE</scope>
    <source>
        <strain evidence="1">AP13</strain>
    </source>
</reference>
<comment type="caution">
    <text evidence="1">The sequence shown here is derived from an EMBL/GenBank/DDBJ whole genome shotgun (WGS) entry which is preliminary data.</text>
</comment>
<dbReference type="Proteomes" id="UP000823388">
    <property type="component" value="Chromosome 6K"/>
</dbReference>
<evidence type="ECO:0000313" key="2">
    <source>
        <dbReference type="Proteomes" id="UP000823388"/>
    </source>
</evidence>
<name>A0A8T0RD69_PANVG</name>
<accession>A0A8T0RD69</accession>
<dbReference type="EMBL" id="CM029047">
    <property type="protein sequence ID" value="KAG2583424.1"/>
    <property type="molecule type" value="Genomic_DNA"/>
</dbReference>